<evidence type="ECO:0000259" key="4">
    <source>
        <dbReference type="Pfam" id="PF08501"/>
    </source>
</evidence>
<evidence type="ECO:0000256" key="1">
    <source>
        <dbReference type="ARBA" id="ARBA00004871"/>
    </source>
</evidence>
<gene>
    <name evidence="5" type="ORF">ACFOJ9_05535</name>
</gene>
<dbReference type="Pfam" id="PF08501">
    <property type="entry name" value="Shikimate_dh_N"/>
    <property type="match status" value="1"/>
</dbReference>
<dbReference type="Gene3D" id="3.40.50.10860">
    <property type="entry name" value="Leucine Dehydrogenase, chain A, domain 1"/>
    <property type="match status" value="1"/>
</dbReference>
<sequence>MARTFPTLCGSVSGRVTPPVLGVKMHKAGYQALDLDFGYAAAESQDLRGTVASFIELGFRGFAVSMPYKLEIIKYLNEISPDVAAIGACNTVVNTDGRLTGHNTDWRGAMDALRERGVDQPGRAIVLGAGGAARALVFGLKNAGWHVEVAARNVKSASVLAIDFDLVD</sequence>
<comment type="pathway">
    <text evidence="1">Metabolic intermediate biosynthesis; chorismate biosynthesis; chorismate from D-erythrose 4-phosphate and phosphoenolpyruvate: step 4/7.</text>
</comment>
<keyword evidence="6" id="KW-1185">Reference proteome</keyword>
<accession>A0ABV7MJY9</accession>
<dbReference type="InterPro" id="IPR046346">
    <property type="entry name" value="Aminoacid_DH-like_N_sf"/>
</dbReference>
<dbReference type="InterPro" id="IPR022893">
    <property type="entry name" value="Shikimate_DH_fam"/>
</dbReference>
<dbReference type="PANTHER" id="PTHR21089">
    <property type="entry name" value="SHIKIMATE DEHYDROGENASE"/>
    <property type="match status" value="1"/>
</dbReference>
<dbReference type="InterPro" id="IPR036291">
    <property type="entry name" value="NAD(P)-bd_dom_sf"/>
</dbReference>
<reference evidence="6" key="1">
    <citation type="journal article" date="2019" name="Int. J. Syst. Evol. Microbiol.">
        <title>The Global Catalogue of Microorganisms (GCM) 10K type strain sequencing project: providing services to taxonomists for standard genome sequencing and annotation.</title>
        <authorList>
            <consortium name="The Broad Institute Genomics Platform"/>
            <consortium name="The Broad Institute Genome Sequencing Center for Infectious Disease"/>
            <person name="Wu L."/>
            <person name="Ma J."/>
        </authorList>
    </citation>
    <scope>NUCLEOTIDE SEQUENCE [LARGE SCALE GENOMIC DNA]</scope>
    <source>
        <strain evidence="6">ICMP 19515</strain>
    </source>
</reference>
<name>A0ABV7MJY9_9HYPH</name>
<dbReference type="RefSeq" id="WP_378977452.1">
    <property type="nucleotide sequence ID" value="NZ_JBHRVD010000001.1"/>
</dbReference>
<dbReference type="SUPFAM" id="SSF51735">
    <property type="entry name" value="NAD(P)-binding Rossmann-fold domains"/>
    <property type="match status" value="1"/>
</dbReference>
<keyword evidence="2" id="KW-0560">Oxidoreductase</keyword>
<evidence type="ECO:0000256" key="3">
    <source>
        <dbReference type="ARBA" id="ARBA00023141"/>
    </source>
</evidence>
<dbReference type="EMBL" id="JBHRVD010000001">
    <property type="protein sequence ID" value="MFC3321246.1"/>
    <property type="molecule type" value="Genomic_DNA"/>
</dbReference>
<organism evidence="5 6">
    <name type="scientific">Mesorhizobium cantuariense</name>
    <dbReference type="NCBI Taxonomy" id="1300275"/>
    <lineage>
        <taxon>Bacteria</taxon>
        <taxon>Pseudomonadati</taxon>
        <taxon>Pseudomonadota</taxon>
        <taxon>Alphaproteobacteria</taxon>
        <taxon>Hyphomicrobiales</taxon>
        <taxon>Phyllobacteriaceae</taxon>
        <taxon>Mesorhizobium</taxon>
    </lineage>
</organism>
<feature type="domain" description="Shikimate dehydrogenase substrate binding N-terminal" evidence="4">
    <location>
        <begin position="23"/>
        <end position="92"/>
    </location>
</feature>
<dbReference type="PANTHER" id="PTHR21089:SF1">
    <property type="entry name" value="BIFUNCTIONAL 3-DEHYDROQUINATE DEHYDRATASE_SHIKIMATE DEHYDROGENASE, CHLOROPLASTIC"/>
    <property type="match status" value="1"/>
</dbReference>
<dbReference type="Gene3D" id="3.40.50.720">
    <property type="entry name" value="NAD(P)-binding Rossmann-like Domain"/>
    <property type="match status" value="1"/>
</dbReference>
<protein>
    <submittedName>
        <fullName evidence="5">Shikimate dehydrogenase family protein</fullName>
    </submittedName>
</protein>
<keyword evidence="3" id="KW-0028">Amino-acid biosynthesis</keyword>
<comment type="caution">
    <text evidence="5">The sequence shown here is derived from an EMBL/GenBank/DDBJ whole genome shotgun (WGS) entry which is preliminary data.</text>
</comment>
<dbReference type="Proteomes" id="UP001595648">
    <property type="component" value="Unassembled WGS sequence"/>
</dbReference>
<evidence type="ECO:0000313" key="6">
    <source>
        <dbReference type="Proteomes" id="UP001595648"/>
    </source>
</evidence>
<keyword evidence="3" id="KW-0057">Aromatic amino acid biosynthesis</keyword>
<dbReference type="SUPFAM" id="SSF53223">
    <property type="entry name" value="Aminoacid dehydrogenase-like, N-terminal domain"/>
    <property type="match status" value="1"/>
</dbReference>
<evidence type="ECO:0000256" key="2">
    <source>
        <dbReference type="ARBA" id="ARBA00023002"/>
    </source>
</evidence>
<evidence type="ECO:0000313" key="5">
    <source>
        <dbReference type="EMBL" id="MFC3321246.1"/>
    </source>
</evidence>
<proteinExistence type="predicted"/>
<dbReference type="InterPro" id="IPR013708">
    <property type="entry name" value="Shikimate_DH-bd_N"/>
</dbReference>